<dbReference type="AlphaFoldDB" id="A0A5B7E3H4"/>
<dbReference type="Proteomes" id="UP000324222">
    <property type="component" value="Unassembled WGS sequence"/>
</dbReference>
<organism evidence="2 3">
    <name type="scientific">Portunus trituberculatus</name>
    <name type="common">Swimming crab</name>
    <name type="synonym">Neptunus trituberculatus</name>
    <dbReference type="NCBI Taxonomy" id="210409"/>
    <lineage>
        <taxon>Eukaryota</taxon>
        <taxon>Metazoa</taxon>
        <taxon>Ecdysozoa</taxon>
        <taxon>Arthropoda</taxon>
        <taxon>Crustacea</taxon>
        <taxon>Multicrustacea</taxon>
        <taxon>Malacostraca</taxon>
        <taxon>Eumalacostraca</taxon>
        <taxon>Eucarida</taxon>
        <taxon>Decapoda</taxon>
        <taxon>Pleocyemata</taxon>
        <taxon>Brachyura</taxon>
        <taxon>Eubrachyura</taxon>
        <taxon>Portunoidea</taxon>
        <taxon>Portunidae</taxon>
        <taxon>Portuninae</taxon>
        <taxon>Portunus</taxon>
    </lineage>
</organism>
<proteinExistence type="predicted"/>
<dbReference type="EMBL" id="VSRR010001825">
    <property type="protein sequence ID" value="MPC27915.1"/>
    <property type="molecule type" value="Genomic_DNA"/>
</dbReference>
<feature type="region of interest" description="Disordered" evidence="1">
    <location>
        <begin position="70"/>
        <end position="90"/>
    </location>
</feature>
<evidence type="ECO:0000313" key="3">
    <source>
        <dbReference type="Proteomes" id="UP000324222"/>
    </source>
</evidence>
<reference evidence="2 3" key="1">
    <citation type="submission" date="2019-05" db="EMBL/GenBank/DDBJ databases">
        <title>Another draft genome of Portunus trituberculatus and its Hox gene families provides insights of decapod evolution.</title>
        <authorList>
            <person name="Jeong J.-H."/>
            <person name="Song I."/>
            <person name="Kim S."/>
            <person name="Choi T."/>
            <person name="Kim D."/>
            <person name="Ryu S."/>
            <person name="Kim W."/>
        </authorList>
    </citation>
    <scope>NUCLEOTIDE SEQUENCE [LARGE SCALE GENOMIC DNA]</scope>
    <source>
        <tissue evidence="2">Muscle</tissue>
    </source>
</reference>
<comment type="caution">
    <text evidence="2">The sequence shown here is derived from an EMBL/GenBank/DDBJ whole genome shotgun (WGS) entry which is preliminary data.</text>
</comment>
<sequence>MVSCLNAHNKLHEAVPDTPTRRAVARGGLLTFKSFNRPPSRLHARTAAQARVYRRFIEHCVRIQWRRDLSAQTPRQDISRLSAPFANQTA</sequence>
<protein>
    <submittedName>
        <fullName evidence="2">Uncharacterized protein</fullName>
    </submittedName>
</protein>
<evidence type="ECO:0000256" key="1">
    <source>
        <dbReference type="SAM" id="MobiDB-lite"/>
    </source>
</evidence>
<keyword evidence="3" id="KW-1185">Reference proteome</keyword>
<name>A0A5B7E3H4_PORTR</name>
<accession>A0A5B7E3H4</accession>
<gene>
    <name evidence="2" type="ORF">E2C01_021104</name>
</gene>
<evidence type="ECO:0000313" key="2">
    <source>
        <dbReference type="EMBL" id="MPC27915.1"/>
    </source>
</evidence>